<evidence type="ECO:0000313" key="5">
    <source>
        <dbReference type="Proteomes" id="UP001232156"/>
    </source>
</evidence>
<feature type="region of interest" description="Disordered" evidence="2">
    <location>
        <begin position="418"/>
        <end position="443"/>
    </location>
</feature>
<sequence>MNCLRLFIVSIVLVLAGCATQPDRHARNTGLTAADTSRTIDLTHPPRDMWDRIRRGFAVPNLRSELVDYWTQYYAARPESLYVMSQRASKYLYHIVDELDRRGMPSELALLPFVESAYNPTALSRSQASGLWQFIPSTGRHYKLEQDWWRDMRRDPIASTSAALDYLSYLYEFQGDWYLALASYNWGEGAVRRALERNEKKGLPLDYQSLPMPEETRNYVPKLQAIKNIVANPSKYGITLPPISNTPYFTTIRKQRDIDVEVAAELAEMTVDEFRELNPAHNRPVIKVEPEQVILLPADKADIFMANLQAYKGRLSSWTTYRSKQGESFTTIARKFGMPVEQLRAVNGISKRQTKARRPTTLLVTAAPKPQTPVRATPARQTPAPAAAEPTVVATAVPAPAAAASGSVRGGIRPVSLDTGSASADAAPAARNRGAGTGPQRDIRVLRRDTASVTHTVKRGDTLYSLARRYNTTVDTLRKLNNLKGNKLAVGKRLRIPGSNIRG</sequence>
<protein>
    <submittedName>
        <fullName evidence="4">Transglycosylase SLT domain-containing protein</fullName>
    </submittedName>
</protein>
<dbReference type="PROSITE" id="PS51257">
    <property type="entry name" value="PROKAR_LIPOPROTEIN"/>
    <property type="match status" value="1"/>
</dbReference>
<dbReference type="SUPFAM" id="SSF53955">
    <property type="entry name" value="Lysozyme-like"/>
    <property type="match status" value="1"/>
</dbReference>
<evidence type="ECO:0000313" key="4">
    <source>
        <dbReference type="EMBL" id="MDR4125093.1"/>
    </source>
</evidence>
<dbReference type="InterPro" id="IPR000189">
    <property type="entry name" value="Transglyc_AS"/>
</dbReference>
<dbReference type="PROSITE" id="PS00922">
    <property type="entry name" value="TRANSGLYCOSYLASE"/>
    <property type="match status" value="1"/>
</dbReference>
<dbReference type="PANTHER" id="PTHR33734">
    <property type="entry name" value="LYSM DOMAIN-CONTAINING GPI-ANCHORED PROTEIN 2"/>
    <property type="match status" value="1"/>
</dbReference>
<dbReference type="EMBL" id="JAUZQE010000006">
    <property type="protein sequence ID" value="MDR4125093.1"/>
    <property type="molecule type" value="Genomic_DNA"/>
</dbReference>
<dbReference type="Proteomes" id="UP001232156">
    <property type="component" value="Unassembled WGS sequence"/>
</dbReference>
<keyword evidence="5" id="KW-1185">Reference proteome</keyword>
<dbReference type="CDD" id="cd16894">
    <property type="entry name" value="MltD-like"/>
    <property type="match status" value="1"/>
</dbReference>
<dbReference type="CDD" id="cd00118">
    <property type="entry name" value="LysM"/>
    <property type="match status" value="1"/>
</dbReference>
<dbReference type="Gene3D" id="3.10.350.10">
    <property type="entry name" value="LysM domain"/>
    <property type="match status" value="2"/>
</dbReference>
<name>A0ABU1D409_9BURK</name>
<evidence type="ECO:0000256" key="2">
    <source>
        <dbReference type="SAM" id="MobiDB-lite"/>
    </source>
</evidence>
<proteinExistence type="inferred from homology"/>
<dbReference type="Gene3D" id="1.10.530.10">
    <property type="match status" value="1"/>
</dbReference>
<dbReference type="InterPro" id="IPR036779">
    <property type="entry name" value="LysM_dom_sf"/>
</dbReference>
<evidence type="ECO:0000259" key="3">
    <source>
        <dbReference type="PROSITE" id="PS51782"/>
    </source>
</evidence>
<dbReference type="InterPro" id="IPR018392">
    <property type="entry name" value="LysM"/>
</dbReference>
<dbReference type="SUPFAM" id="SSF54106">
    <property type="entry name" value="LysM domain"/>
    <property type="match status" value="2"/>
</dbReference>
<dbReference type="RefSeq" id="WP_347286487.1">
    <property type="nucleotide sequence ID" value="NZ_JAUZQE010000006.1"/>
</dbReference>
<evidence type="ECO:0000256" key="1">
    <source>
        <dbReference type="ARBA" id="ARBA00007734"/>
    </source>
</evidence>
<accession>A0ABU1D409</accession>
<organism evidence="4 5">
    <name type="scientific">Yanghanlia caeni</name>
    <dbReference type="NCBI Taxonomy" id="3064283"/>
    <lineage>
        <taxon>Bacteria</taxon>
        <taxon>Pseudomonadati</taxon>
        <taxon>Pseudomonadota</taxon>
        <taxon>Betaproteobacteria</taxon>
        <taxon>Burkholderiales</taxon>
        <taxon>Alcaligenaceae</taxon>
        <taxon>Yanghanlia</taxon>
    </lineage>
</organism>
<gene>
    <name evidence="4" type="ORF">Q8947_03720</name>
</gene>
<dbReference type="PROSITE" id="PS51782">
    <property type="entry name" value="LYSM"/>
    <property type="match status" value="2"/>
</dbReference>
<dbReference type="Pfam" id="PF01464">
    <property type="entry name" value="SLT"/>
    <property type="match status" value="1"/>
</dbReference>
<comment type="caution">
    <text evidence="4">The sequence shown here is derived from an EMBL/GenBank/DDBJ whole genome shotgun (WGS) entry which is preliminary data.</text>
</comment>
<dbReference type="InterPro" id="IPR008258">
    <property type="entry name" value="Transglycosylase_SLT_dom_1"/>
</dbReference>
<comment type="similarity">
    <text evidence="1">Belongs to the transglycosylase Slt family.</text>
</comment>
<dbReference type="SMART" id="SM00257">
    <property type="entry name" value="LysM"/>
    <property type="match status" value="2"/>
</dbReference>
<dbReference type="Pfam" id="PF01476">
    <property type="entry name" value="LysM"/>
    <property type="match status" value="2"/>
</dbReference>
<dbReference type="InterPro" id="IPR023346">
    <property type="entry name" value="Lysozyme-like_dom_sf"/>
</dbReference>
<reference evidence="4 5" key="1">
    <citation type="submission" date="2023-08" db="EMBL/GenBank/DDBJ databases">
        <title>Alcaligenaceae gen. nov., a novel taxon isolated from the sludge of Yixing Pesticide Factory.</title>
        <authorList>
            <person name="Ruan L."/>
        </authorList>
    </citation>
    <scope>NUCLEOTIDE SEQUENCE [LARGE SCALE GENOMIC DNA]</scope>
    <source>
        <strain evidence="4 5">LG-2</strain>
    </source>
</reference>
<dbReference type="PANTHER" id="PTHR33734:SF22">
    <property type="entry name" value="MEMBRANE-BOUND LYTIC MUREIN TRANSGLYCOSYLASE D"/>
    <property type="match status" value="1"/>
</dbReference>
<feature type="domain" description="LysM" evidence="3">
    <location>
        <begin position="319"/>
        <end position="364"/>
    </location>
</feature>
<feature type="domain" description="LysM" evidence="3">
    <location>
        <begin position="453"/>
        <end position="496"/>
    </location>
</feature>
<feature type="compositionally biased region" description="Low complexity" evidence="2">
    <location>
        <begin position="418"/>
        <end position="434"/>
    </location>
</feature>